<gene>
    <name evidence="3" type="ORF">PQ456_04095</name>
</gene>
<dbReference type="AlphaFoldDB" id="A0AAX3M3L6"/>
<organism evidence="3 4">
    <name type="scientific">Paenibacillus kyungheensis</name>
    <dbReference type="NCBI Taxonomy" id="1452732"/>
    <lineage>
        <taxon>Bacteria</taxon>
        <taxon>Bacillati</taxon>
        <taxon>Bacillota</taxon>
        <taxon>Bacilli</taxon>
        <taxon>Bacillales</taxon>
        <taxon>Paenibacillaceae</taxon>
        <taxon>Paenibacillus</taxon>
    </lineage>
</organism>
<evidence type="ECO:0008006" key="5">
    <source>
        <dbReference type="Google" id="ProtNLM"/>
    </source>
</evidence>
<evidence type="ECO:0000256" key="1">
    <source>
        <dbReference type="SAM" id="MobiDB-lite"/>
    </source>
</evidence>
<dbReference type="PROSITE" id="PS51257">
    <property type="entry name" value="PROKAR_LIPOPROTEIN"/>
    <property type="match status" value="1"/>
</dbReference>
<dbReference type="KEGG" id="pka:PQ456_04095"/>
<protein>
    <recommendedName>
        <fullName evidence="5">Lipoprotein</fullName>
    </recommendedName>
</protein>
<evidence type="ECO:0000313" key="3">
    <source>
        <dbReference type="EMBL" id="WCT56712.1"/>
    </source>
</evidence>
<feature type="signal peptide" evidence="2">
    <location>
        <begin position="1"/>
        <end position="22"/>
    </location>
</feature>
<keyword evidence="2" id="KW-0732">Signal</keyword>
<dbReference type="EMBL" id="CP117416">
    <property type="protein sequence ID" value="WCT56712.1"/>
    <property type="molecule type" value="Genomic_DNA"/>
</dbReference>
<feature type="chain" id="PRO_5043735487" description="Lipoprotein" evidence="2">
    <location>
        <begin position="23"/>
        <end position="227"/>
    </location>
</feature>
<reference evidence="3 4" key="1">
    <citation type="submission" date="2023-02" db="EMBL/GenBank/DDBJ databases">
        <title>Genome sequence of Paenibacillus kyungheensis KACC 18744.</title>
        <authorList>
            <person name="Kim S."/>
            <person name="Heo J."/>
            <person name="Kwon S.-W."/>
        </authorList>
    </citation>
    <scope>NUCLEOTIDE SEQUENCE [LARGE SCALE GENOMIC DNA]</scope>
    <source>
        <strain evidence="3 4">KACC 18744</strain>
    </source>
</reference>
<name>A0AAX3M3L6_9BACL</name>
<keyword evidence="4" id="KW-1185">Reference proteome</keyword>
<dbReference type="RefSeq" id="WP_273614982.1">
    <property type="nucleotide sequence ID" value="NZ_CP117416.1"/>
</dbReference>
<accession>A0AAX3M3L6</accession>
<proteinExistence type="predicted"/>
<dbReference type="Proteomes" id="UP001220509">
    <property type="component" value="Chromosome"/>
</dbReference>
<evidence type="ECO:0000313" key="4">
    <source>
        <dbReference type="Proteomes" id="UP001220509"/>
    </source>
</evidence>
<feature type="compositionally biased region" description="Polar residues" evidence="1">
    <location>
        <begin position="30"/>
        <end position="53"/>
    </location>
</feature>
<feature type="region of interest" description="Disordered" evidence="1">
    <location>
        <begin position="30"/>
        <end position="81"/>
    </location>
</feature>
<evidence type="ECO:0000256" key="2">
    <source>
        <dbReference type="SAM" id="SignalP"/>
    </source>
</evidence>
<sequence length="227" mass="24790">MNKPNQSLAIASILLLTLTMTACQKQTNAPAATDSQATPAISSTTENQQVDDNTVTDSAASSDDEATASVVEREPTKSFDMGMGDTRKATLKKSKDYSLYVFDGYTLDTATNRLQSTNNPKYYAEIEKVSSGSNLDELRNQGIKELTEYGEVKEYKGDQLAEGPMVSASLLLQVSDEKGVHDYIIWEDQQSKDTYIFRAHAPEGKESDTFLTPALTSLSSIMSNPDS</sequence>